<protein>
    <submittedName>
        <fullName evidence="1">Uncharacterized protein</fullName>
    </submittedName>
</protein>
<dbReference type="AlphaFoldDB" id="A0A5I0S9S9"/>
<comment type="caution">
    <text evidence="1">The sequence shown here is derived from an EMBL/GenBank/DDBJ whole genome shotgun (WGS) entry which is preliminary data.</text>
</comment>
<gene>
    <name evidence="1" type="ORF">EUV16_09160</name>
</gene>
<dbReference type="RefSeq" id="WP_001281575.1">
    <property type="nucleotide sequence ID" value="NZ_MZBE01000004.1"/>
</dbReference>
<evidence type="ECO:0000313" key="1">
    <source>
        <dbReference type="EMBL" id="ECB0426858.1"/>
    </source>
</evidence>
<accession>A0A5I0S9S9</accession>
<reference evidence="1" key="1">
    <citation type="submission" date="2019-01" db="EMBL/GenBank/DDBJ databases">
        <authorList>
            <person name="Ashton P.M."/>
            <person name="Dallman T."/>
            <person name="Nair S."/>
            <person name="De Pinna E."/>
            <person name="Peters T."/>
            <person name="Grant K."/>
        </authorList>
    </citation>
    <scope>NUCLEOTIDE SEQUENCE</scope>
    <source>
        <strain evidence="1">559803</strain>
    </source>
</reference>
<sequence>MSDLKQLASVFRELQDAILELSNNDIEKIISGDYQFTLKLTKKKSSTGIKNQLNNDKGFDYLLELLSQCGSREDGIEILTKELNNKSEYERFARHVDVVVMKSDKIEKIRDNIIESTVGARLRSNAIQNKN</sequence>
<proteinExistence type="predicted"/>
<name>A0A5I0S9S9_SALET</name>
<organism evidence="1">
    <name type="scientific">Salmonella enterica subsp. enterica serovar Agbeni</name>
    <dbReference type="NCBI Taxonomy" id="1967642"/>
    <lineage>
        <taxon>Bacteria</taxon>
        <taxon>Pseudomonadati</taxon>
        <taxon>Pseudomonadota</taxon>
        <taxon>Gammaproteobacteria</taxon>
        <taxon>Enterobacterales</taxon>
        <taxon>Enterobacteriaceae</taxon>
        <taxon>Salmonella</taxon>
    </lineage>
</organism>
<dbReference type="EMBL" id="AAHWHN010000005">
    <property type="protein sequence ID" value="ECB0426858.1"/>
    <property type="molecule type" value="Genomic_DNA"/>
</dbReference>